<evidence type="ECO:0000256" key="1">
    <source>
        <dbReference type="SAM" id="MobiDB-lite"/>
    </source>
</evidence>
<keyword evidence="2" id="KW-0732">Signal</keyword>
<proteinExistence type="predicted"/>
<dbReference type="PROSITE" id="PS51257">
    <property type="entry name" value="PROKAR_LIPOPROTEIN"/>
    <property type="match status" value="1"/>
</dbReference>
<evidence type="ECO:0000313" key="3">
    <source>
        <dbReference type="EMBL" id="SED39097.1"/>
    </source>
</evidence>
<feature type="region of interest" description="Disordered" evidence="1">
    <location>
        <begin position="27"/>
        <end position="52"/>
    </location>
</feature>
<organism evidence="3 4">
    <name type="scientific">Nocardioides exalbidus</name>
    <dbReference type="NCBI Taxonomy" id="402596"/>
    <lineage>
        <taxon>Bacteria</taxon>
        <taxon>Bacillati</taxon>
        <taxon>Actinomycetota</taxon>
        <taxon>Actinomycetes</taxon>
        <taxon>Propionibacteriales</taxon>
        <taxon>Nocardioidaceae</taxon>
        <taxon>Nocardioides</taxon>
    </lineage>
</organism>
<keyword evidence="4" id="KW-1185">Reference proteome</keyword>
<reference evidence="4" key="1">
    <citation type="submission" date="2016-10" db="EMBL/GenBank/DDBJ databases">
        <authorList>
            <person name="Varghese N."/>
            <person name="Submissions S."/>
        </authorList>
    </citation>
    <scope>NUCLEOTIDE SEQUENCE [LARGE SCALE GENOMIC DNA]</scope>
    <source>
        <strain evidence="4">DSM 22017</strain>
    </source>
</reference>
<sequence>MPGRPLSRRTTLGAALAAPLAVPVVAGCDIDPPRASSTDGPATTQEPAQEPPEDAALVATVVAALVRAQSVLESATLSVPSLGRRLEPLGAAHAAHLEVLVGAVPDAERPTAPPPTVAPQILGALRTVRRSEQRLLRELREGCVAAASGDLARVLASVAASTAQHTAALSTEVTS</sequence>
<dbReference type="EMBL" id="FNRT01000002">
    <property type="protein sequence ID" value="SED39097.1"/>
    <property type="molecule type" value="Genomic_DNA"/>
</dbReference>
<gene>
    <name evidence="3" type="ORF">SAMN04489844_4317</name>
</gene>
<feature type="compositionally biased region" description="Polar residues" evidence="1">
    <location>
        <begin position="35"/>
        <end position="47"/>
    </location>
</feature>
<dbReference type="Proteomes" id="UP000198742">
    <property type="component" value="Unassembled WGS sequence"/>
</dbReference>
<dbReference type="AlphaFoldDB" id="A0A1H5A9W7"/>
<protein>
    <recommendedName>
        <fullName evidence="5">DUF4439 domain-containing protein</fullName>
    </recommendedName>
</protein>
<evidence type="ECO:0008006" key="5">
    <source>
        <dbReference type="Google" id="ProtNLM"/>
    </source>
</evidence>
<evidence type="ECO:0000256" key="2">
    <source>
        <dbReference type="SAM" id="SignalP"/>
    </source>
</evidence>
<name>A0A1H5A9W7_9ACTN</name>
<feature type="chain" id="PRO_5039588446" description="DUF4439 domain-containing protein" evidence="2">
    <location>
        <begin position="27"/>
        <end position="175"/>
    </location>
</feature>
<dbReference type="OrthoDB" id="3787719at2"/>
<feature type="signal peptide" evidence="2">
    <location>
        <begin position="1"/>
        <end position="26"/>
    </location>
</feature>
<dbReference type="STRING" id="402596.SAMN04489844_4317"/>
<accession>A0A1H5A9W7</accession>
<dbReference type="RefSeq" id="WP_090971944.1">
    <property type="nucleotide sequence ID" value="NZ_FNRT01000002.1"/>
</dbReference>
<evidence type="ECO:0000313" key="4">
    <source>
        <dbReference type="Proteomes" id="UP000198742"/>
    </source>
</evidence>